<feature type="domain" description="Protein kinase" evidence="19">
    <location>
        <begin position="324"/>
        <end position="576"/>
    </location>
</feature>
<organism evidence="20 21">
    <name type="scientific">Striga asiatica</name>
    <name type="common">Asiatic witchweed</name>
    <name type="synonym">Buchnera asiatica</name>
    <dbReference type="NCBI Taxonomy" id="4170"/>
    <lineage>
        <taxon>Eukaryota</taxon>
        <taxon>Viridiplantae</taxon>
        <taxon>Streptophyta</taxon>
        <taxon>Embryophyta</taxon>
        <taxon>Tracheophyta</taxon>
        <taxon>Spermatophyta</taxon>
        <taxon>Magnoliopsida</taxon>
        <taxon>eudicotyledons</taxon>
        <taxon>Gunneridae</taxon>
        <taxon>Pentapetalae</taxon>
        <taxon>asterids</taxon>
        <taxon>lamiids</taxon>
        <taxon>Lamiales</taxon>
        <taxon>Orobanchaceae</taxon>
        <taxon>Buchnereae</taxon>
        <taxon>Striga</taxon>
    </lineage>
</organism>
<comment type="caution">
    <text evidence="20">The sequence shown here is derived from an EMBL/GenBank/DDBJ whole genome shotgun (WGS) entry which is preliminary data.</text>
</comment>
<dbReference type="InterPro" id="IPR019980">
    <property type="entry name" value="Ribosomal_uS13_bac-type"/>
</dbReference>
<feature type="binding site" evidence="17">
    <location>
        <position position="352"/>
    </location>
    <ligand>
        <name>ATP</name>
        <dbReference type="ChEBI" id="CHEBI:30616"/>
    </ligand>
</feature>
<comment type="subunit">
    <text evidence="4">Part of the 30S ribosomal subunit.</text>
</comment>
<feature type="compositionally biased region" description="Low complexity" evidence="18">
    <location>
        <begin position="18"/>
        <end position="43"/>
    </location>
</feature>
<protein>
    <recommendedName>
        <fullName evidence="5">mitogen-activated protein kinase kinase kinase</fullName>
        <ecNumber evidence="5">2.7.11.25</ecNumber>
    </recommendedName>
</protein>
<feature type="compositionally biased region" description="Low complexity" evidence="18">
    <location>
        <begin position="288"/>
        <end position="305"/>
    </location>
</feature>
<dbReference type="FunFam" id="3.30.200.20:FF:000046">
    <property type="entry name" value="Mitogen-activated protein kinase"/>
    <property type="match status" value="1"/>
</dbReference>
<dbReference type="InterPro" id="IPR017441">
    <property type="entry name" value="Protein_kinase_ATP_BS"/>
</dbReference>
<dbReference type="InterPro" id="IPR000719">
    <property type="entry name" value="Prot_kinase_dom"/>
</dbReference>
<sequence>MLLHAVKMRRIPKVFGHSSNRSRGGAESSAGASSSSSSSSPAAKTKPKLDRRNARKDINYDYSERTRSLDLYDGSFRMEGVDGEIEIICRALGFSGIDDLSIDPEEYEAMKVRSSSAPVAFSQEIEPPMDRKTEVVDFNIRNTEGNSCGLTSGICVESGGYVDMATNTCNIIGSGFRDSVMVTDVASSNHNSSVNLNESRVNGIKGVRPPTLAPPPPMAVPVIDKECSTWDIFRAFTPDSGTQVSRFGLGFSSDEDGEGVEKNVDEDQVEDRRRRGVLKEENCVPSASCSFTTSSNDDDTSSTTTEPMLSMSPNGRFRRVISEWQKGELLGRGSFGSVYEGIADDGFFFAVKEVSLLDQEDEGKQRIIQLEQEISLLSQFEHENIVQYYGTKKDELNLYIFLELVTKGSLLSLYQKYNLRDLQVSTYTRQILHGLKYLHDRNVVHRDIKCANILVDTNGLVKLADFGLAKATTLNDVKSCKGTALWMAPEVVRSLGYGLPADIWSLGCTVLEMLTRRFPYSNFENPLAALFRIGKGERPEIPDTLSNDARDFILTCLQVDPSSRPTAVQLLDHPFVKRPLPPLSSGFTSPHFSREKHRNTMKGDRNSVFGHQVFDLPVGTKIFPSVKCKVDGVKMYALGLWLCLKIKKRHQSTQVHSRLLTTNTGREKMDGGVQPADTVMSEAQPPPPPPQQQHQHQQQPPMDHIPATLSHGGRFIQYNIFGNIFEVTSKYKPPIMPIGKGAYGIVCSALNSETNEHVALKKIANAFDNKIDAKRTLREIKLLRHMDHENVVAIRDIIPPPQREAFNDVYIAYELMDTDLHQIIRSNQALSEEHCQSCFLLAPNLLLKTKKLLVSQQYFLYQILRGLKYIHSANVLHRDLKPSNLLLNANCDLKICDFGLARVTSETDFMTEYVVTRWYRAPELLLNSSDYTAAIDVWSVGCIFMELMDRKPLFPGRDHVHQLRLLMELIGTPSEAELEFLNENAKRYIRQLPPYRRQSFTEKFPQVHPLAIDLVEKMLTFDPRQRITAHERIRTASPHRLTPFCFNSTMAQSLATPLLPSLSLISNPIAKTPKTSLSFRRDTPRPKVGGLSIRCARVGGVEIPNNKRVEYSLQYIHGIGRTRARQILNDLNFDNKLTNDLSEEELTILRGEVSKYMIEGDLRRFNAMAIKRLKDIQCYRGIRHIQGLPCRGQRTRNNCRTLKGKRVAIPGKKKTTKK</sequence>
<feature type="region of interest" description="Disordered" evidence="18">
    <location>
        <begin position="14"/>
        <end position="57"/>
    </location>
</feature>
<dbReference type="PROSITE" id="PS50159">
    <property type="entry name" value="RIBOSOMAL_S13_2"/>
    <property type="match status" value="1"/>
</dbReference>
<evidence type="ECO:0000256" key="15">
    <source>
        <dbReference type="ARBA" id="ARBA00047559"/>
    </source>
</evidence>
<gene>
    <name evidence="20" type="ORF">STAS_14204</name>
</gene>
<feature type="binding site" evidence="17">
    <location>
        <position position="761"/>
    </location>
    <ligand>
        <name>ATP</name>
        <dbReference type="ChEBI" id="CHEBI:30616"/>
    </ligand>
</feature>
<dbReference type="Gene3D" id="4.10.910.10">
    <property type="entry name" value="30s ribosomal protein s13, domain 2"/>
    <property type="match status" value="1"/>
</dbReference>
<dbReference type="PROSITE" id="PS50011">
    <property type="entry name" value="PROTEIN_KINASE_DOM"/>
    <property type="match status" value="2"/>
</dbReference>
<dbReference type="PANTHER" id="PTHR48016">
    <property type="entry name" value="MAP KINASE KINASE KINASE SSK2-RELATED-RELATED"/>
    <property type="match status" value="1"/>
</dbReference>
<dbReference type="Pfam" id="PF00416">
    <property type="entry name" value="Ribosomal_S13"/>
    <property type="match status" value="1"/>
</dbReference>
<feature type="compositionally biased region" description="Low complexity" evidence="18">
    <location>
        <begin position="692"/>
        <end position="701"/>
    </location>
</feature>
<evidence type="ECO:0000256" key="8">
    <source>
        <dbReference type="ARBA" id="ARBA00022730"/>
    </source>
</evidence>
<keyword evidence="8" id="KW-0699">rRNA-binding</keyword>
<feature type="domain" description="Protein kinase" evidence="19">
    <location>
        <begin position="732"/>
        <end position="1042"/>
    </location>
</feature>
<keyword evidence="10 20" id="KW-0418">Kinase</keyword>
<evidence type="ECO:0000256" key="7">
    <source>
        <dbReference type="ARBA" id="ARBA00022679"/>
    </source>
</evidence>
<comment type="catalytic activity">
    <reaction evidence="15">
        <text>L-threonyl-[protein] + ATP = O-phospho-L-threonyl-[protein] + ADP + H(+)</text>
        <dbReference type="Rhea" id="RHEA:46608"/>
        <dbReference type="Rhea" id="RHEA-COMP:11060"/>
        <dbReference type="Rhea" id="RHEA-COMP:11605"/>
        <dbReference type="ChEBI" id="CHEBI:15378"/>
        <dbReference type="ChEBI" id="CHEBI:30013"/>
        <dbReference type="ChEBI" id="CHEBI:30616"/>
        <dbReference type="ChEBI" id="CHEBI:61977"/>
        <dbReference type="ChEBI" id="CHEBI:456216"/>
        <dbReference type="EC" id="2.7.11.25"/>
    </reaction>
</comment>
<dbReference type="GO" id="GO:0005524">
    <property type="term" value="F:ATP binding"/>
    <property type="evidence" value="ECO:0007669"/>
    <property type="project" value="UniProtKB-UniRule"/>
</dbReference>
<comment type="similarity">
    <text evidence="2">Belongs to the universal ribosomal protein uS13 family.</text>
</comment>
<feature type="compositionally biased region" description="Basic and acidic residues" evidence="18">
    <location>
        <begin position="47"/>
        <end position="57"/>
    </location>
</feature>
<keyword evidence="9 17" id="KW-0547">Nucleotide-binding</keyword>
<dbReference type="HAMAP" id="MF_01315">
    <property type="entry name" value="Ribosomal_uS13"/>
    <property type="match status" value="1"/>
</dbReference>
<dbReference type="PROSITE" id="PS00107">
    <property type="entry name" value="PROTEIN_KINASE_ATP"/>
    <property type="match status" value="2"/>
</dbReference>
<dbReference type="GO" id="GO:0019843">
    <property type="term" value="F:rRNA binding"/>
    <property type="evidence" value="ECO:0007669"/>
    <property type="project" value="UniProtKB-KW"/>
</dbReference>
<dbReference type="InterPro" id="IPR018269">
    <property type="entry name" value="Ribosomal_uS13_CS"/>
</dbReference>
<evidence type="ECO:0000256" key="13">
    <source>
        <dbReference type="ARBA" id="ARBA00022980"/>
    </source>
</evidence>
<evidence type="ECO:0000256" key="16">
    <source>
        <dbReference type="ARBA" id="ARBA00048329"/>
    </source>
</evidence>
<dbReference type="FunFam" id="1.10.8.50:FF:000001">
    <property type="entry name" value="30S ribosomal protein S13"/>
    <property type="match status" value="1"/>
</dbReference>
<evidence type="ECO:0000313" key="21">
    <source>
        <dbReference type="Proteomes" id="UP000325081"/>
    </source>
</evidence>
<evidence type="ECO:0000256" key="11">
    <source>
        <dbReference type="ARBA" id="ARBA00022840"/>
    </source>
</evidence>
<evidence type="ECO:0000256" key="2">
    <source>
        <dbReference type="ARBA" id="ARBA00008080"/>
    </source>
</evidence>
<keyword evidence="21" id="KW-1185">Reference proteome</keyword>
<dbReference type="Pfam" id="PF00069">
    <property type="entry name" value="Pkinase"/>
    <property type="match status" value="2"/>
</dbReference>
<dbReference type="NCBIfam" id="TIGR03631">
    <property type="entry name" value="uS13_bact"/>
    <property type="match status" value="1"/>
</dbReference>
<dbReference type="GO" id="GO:0005737">
    <property type="term" value="C:cytoplasm"/>
    <property type="evidence" value="ECO:0007669"/>
    <property type="project" value="TreeGrafter"/>
</dbReference>
<dbReference type="GO" id="GO:0005840">
    <property type="term" value="C:ribosome"/>
    <property type="evidence" value="ECO:0007669"/>
    <property type="project" value="UniProtKB-KW"/>
</dbReference>
<proteinExistence type="inferred from homology"/>
<dbReference type="PANTHER" id="PTHR48016:SF29">
    <property type="entry name" value="MITOGEN-ACTIVATED PROTEIN KINASE KINASE KINASE 1-RELATED"/>
    <property type="match status" value="1"/>
</dbReference>
<dbReference type="EC" id="2.7.11.25" evidence="5"/>
<comment type="similarity">
    <text evidence="1">Belongs to the protein kinase superfamily. STE Ser/Thr protein kinase family. MAP kinase kinase kinase subfamily.</text>
</comment>
<comment type="similarity">
    <text evidence="3">Belongs to the protein kinase superfamily. CMGC Ser/Thr protein kinase family. MAP kinase subfamily.</text>
</comment>
<dbReference type="SUPFAM" id="SSF56112">
    <property type="entry name" value="Protein kinase-like (PK-like)"/>
    <property type="match status" value="2"/>
</dbReference>
<dbReference type="GO" id="GO:0004709">
    <property type="term" value="F:MAP kinase kinase kinase activity"/>
    <property type="evidence" value="ECO:0007669"/>
    <property type="project" value="UniProtKB-EC"/>
</dbReference>
<dbReference type="FunFam" id="1.10.510.10:FF:000359">
    <property type="entry name" value="Mitogen-activated protein kinase 1, putative, expressed"/>
    <property type="match status" value="1"/>
</dbReference>
<dbReference type="SUPFAM" id="SSF46946">
    <property type="entry name" value="S13-like H2TH domain"/>
    <property type="match status" value="1"/>
</dbReference>
<dbReference type="FunFam" id="1.10.510.10:FF:000040">
    <property type="entry name" value="Mitogen-activated protein kinase"/>
    <property type="match status" value="1"/>
</dbReference>
<keyword evidence="7" id="KW-0808">Transferase</keyword>
<dbReference type="PROSITE" id="PS00108">
    <property type="entry name" value="PROTEIN_KINASE_ST"/>
    <property type="match status" value="2"/>
</dbReference>
<evidence type="ECO:0000256" key="10">
    <source>
        <dbReference type="ARBA" id="ARBA00022777"/>
    </source>
</evidence>
<evidence type="ECO:0000256" key="18">
    <source>
        <dbReference type="SAM" id="MobiDB-lite"/>
    </source>
</evidence>
<dbReference type="Gene3D" id="1.10.8.50">
    <property type="match status" value="1"/>
</dbReference>
<comment type="catalytic activity">
    <reaction evidence="16">
        <text>L-seryl-[protein] + ATP = O-phospho-L-seryl-[protein] + ADP + H(+)</text>
        <dbReference type="Rhea" id="RHEA:17989"/>
        <dbReference type="Rhea" id="RHEA-COMP:9863"/>
        <dbReference type="Rhea" id="RHEA-COMP:11604"/>
        <dbReference type="ChEBI" id="CHEBI:15378"/>
        <dbReference type="ChEBI" id="CHEBI:29999"/>
        <dbReference type="ChEBI" id="CHEBI:30616"/>
        <dbReference type="ChEBI" id="CHEBI:83421"/>
        <dbReference type="ChEBI" id="CHEBI:456216"/>
        <dbReference type="EC" id="2.7.11.25"/>
    </reaction>
</comment>
<evidence type="ECO:0000256" key="12">
    <source>
        <dbReference type="ARBA" id="ARBA00022884"/>
    </source>
</evidence>
<dbReference type="Gene3D" id="3.30.200.20">
    <property type="entry name" value="Phosphorylase Kinase, domain 1"/>
    <property type="match status" value="1"/>
</dbReference>
<dbReference type="Proteomes" id="UP000325081">
    <property type="component" value="Unassembled WGS sequence"/>
</dbReference>
<keyword evidence="12" id="KW-0694">RNA-binding</keyword>
<evidence type="ECO:0000256" key="6">
    <source>
        <dbReference type="ARBA" id="ARBA00022527"/>
    </source>
</evidence>
<keyword evidence="14" id="KW-0687">Ribonucleoprotein</keyword>
<reference evidence="21" key="1">
    <citation type="journal article" date="2019" name="Curr. Biol.">
        <title>Genome Sequence of Striga asiatica Provides Insight into the Evolution of Plant Parasitism.</title>
        <authorList>
            <person name="Yoshida S."/>
            <person name="Kim S."/>
            <person name="Wafula E.K."/>
            <person name="Tanskanen J."/>
            <person name="Kim Y.M."/>
            <person name="Honaas L."/>
            <person name="Yang Z."/>
            <person name="Spallek T."/>
            <person name="Conn C.E."/>
            <person name="Ichihashi Y."/>
            <person name="Cheong K."/>
            <person name="Cui S."/>
            <person name="Der J.P."/>
            <person name="Gundlach H."/>
            <person name="Jiao Y."/>
            <person name="Hori C."/>
            <person name="Ishida J.K."/>
            <person name="Kasahara H."/>
            <person name="Kiba T."/>
            <person name="Kim M.S."/>
            <person name="Koo N."/>
            <person name="Laohavisit A."/>
            <person name="Lee Y.H."/>
            <person name="Lumba S."/>
            <person name="McCourt P."/>
            <person name="Mortimer J.C."/>
            <person name="Mutuku J.M."/>
            <person name="Nomura T."/>
            <person name="Sasaki-Sekimoto Y."/>
            <person name="Seto Y."/>
            <person name="Wang Y."/>
            <person name="Wakatake T."/>
            <person name="Sakakibara H."/>
            <person name="Demura T."/>
            <person name="Yamaguchi S."/>
            <person name="Yoneyama K."/>
            <person name="Manabe R.I."/>
            <person name="Nelson D.C."/>
            <person name="Schulman A.H."/>
            <person name="Timko M.P."/>
            <person name="dePamphilis C.W."/>
            <person name="Choi D."/>
            <person name="Shirasu K."/>
        </authorList>
    </citation>
    <scope>NUCLEOTIDE SEQUENCE [LARGE SCALE GENOMIC DNA]</scope>
    <source>
        <strain evidence="21">cv. UVA1</strain>
    </source>
</reference>
<dbReference type="GO" id="GO:1902065">
    <property type="term" value="P:response to L-glutamate"/>
    <property type="evidence" value="ECO:0007669"/>
    <property type="project" value="UniProtKB-ARBA"/>
</dbReference>
<evidence type="ECO:0000256" key="3">
    <source>
        <dbReference type="ARBA" id="ARBA00008832"/>
    </source>
</evidence>
<dbReference type="InterPro" id="IPR001892">
    <property type="entry name" value="Ribosomal_uS13"/>
</dbReference>
<evidence type="ECO:0000259" key="19">
    <source>
        <dbReference type="PROSITE" id="PS50011"/>
    </source>
</evidence>
<keyword evidence="11 17" id="KW-0067">ATP-binding</keyword>
<dbReference type="GO" id="GO:1990904">
    <property type="term" value="C:ribonucleoprotein complex"/>
    <property type="evidence" value="ECO:0007669"/>
    <property type="project" value="UniProtKB-KW"/>
</dbReference>
<evidence type="ECO:0000256" key="17">
    <source>
        <dbReference type="PROSITE-ProRule" id="PRU10141"/>
    </source>
</evidence>
<dbReference type="Gene3D" id="1.10.510.10">
    <property type="entry name" value="Transferase(Phosphotransferase) domain 1"/>
    <property type="match status" value="2"/>
</dbReference>
<accession>A0A5A7PY18</accession>
<evidence type="ECO:0000256" key="5">
    <source>
        <dbReference type="ARBA" id="ARBA00012406"/>
    </source>
</evidence>
<keyword evidence="6" id="KW-0723">Serine/threonine-protein kinase</keyword>
<dbReference type="InterPro" id="IPR027437">
    <property type="entry name" value="Rbsml_uS13_C"/>
</dbReference>
<evidence type="ECO:0000256" key="4">
    <source>
        <dbReference type="ARBA" id="ARBA00011458"/>
    </source>
</evidence>
<dbReference type="OrthoDB" id="266718at2759"/>
<feature type="region of interest" description="Disordered" evidence="18">
    <location>
        <begin position="288"/>
        <end position="312"/>
    </location>
</feature>
<feature type="region of interest" description="Disordered" evidence="18">
    <location>
        <begin position="659"/>
        <end position="708"/>
    </location>
</feature>
<dbReference type="InterPro" id="IPR011009">
    <property type="entry name" value="Kinase-like_dom_sf"/>
</dbReference>
<evidence type="ECO:0000256" key="1">
    <source>
        <dbReference type="ARBA" id="ARBA00006529"/>
    </source>
</evidence>
<evidence type="ECO:0000256" key="9">
    <source>
        <dbReference type="ARBA" id="ARBA00022741"/>
    </source>
</evidence>
<dbReference type="GO" id="GO:0003735">
    <property type="term" value="F:structural constituent of ribosome"/>
    <property type="evidence" value="ECO:0007669"/>
    <property type="project" value="InterPro"/>
</dbReference>
<dbReference type="SMART" id="SM00220">
    <property type="entry name" value="S_TKc"/>
    <property type="match status" value="2"/>
</dbReference>
<dbReference type="EMBL" id="BKCP01005405">
    <property type="protein sequence ID" value="GER37773.1"/>
    <property type="molecule type" value="Genomic_DNA"/>
</dbReference>
<evidence type="ECO:0000256" key="14">
    <source>
        <dbReference type="ARBA" id="ARBA00023274"/>
    </source>
</evidence>
<dbReference type="InterPro" id="IPR008271">
    <property type="entry name" value="Ser/Thr_kinase_AS"/>
</dbReference>
<dbReference type="AlphaFoldDB" id="A0A5A7PY18"/>
<dbReference type="InterPro" id="IPR050538">
    <property type="entry name" value="MAP_kinase_kinase_kinase"/>
</dbReference>
<dbReference type="InterPro" id="IPR010979">
    <property type="entry name" value="Ribosomal_uS13-like_H2TH"/>
</dbReference>
<name>A0A5A7PY18_STRAF</name>
<dbReference type="GO" id="GO:0006412">
    <property type="term" value="P:translation"/>
    <property type="evidence" value="ECO:0007669"/>
    <property type="project" value="InterPro"/>
</dbReference>
<dbReference type="PROSITE" id="PS00646">
    <property type="entry name" value="RIBOSOMAL_S13_1"/>
    <property type="match status" value="1"/>
</dbReference>
<evidence type="ECO:0000313" key="20">
    <source>
        <dbReference type="EMBL" id="GER37773.1"/>
    </source>
</evidence>
<keyword evidence="13" id="KW-0689">Ribosomal protein</keyword>